<dbReference type="PIRSF" id="PIRSF000654">
    <property type="entry name" value="Integrin-linked_kinase"/>
    <property type="match status" value="1"/>
</dbReference>
<protein>
    <recommendedName>
        <fullName evidence="2">non-specific serine/threonine protein kinase</fullName>
        <ecNumber evidence="2">2.7.11.1</ecNumber>
    </recommendedName>
</protein>
<dbReference type="AlphaFoldDB" id="A0A6J4PBH3"/>
<keyword evidence="6 7" id="KW-0067">ATP-binding</keyword>
<evidence type="ECO:0000256" key="7">
    <source>
        <dbReference type="PROSITE-ProRule" id="PRU10141"/>
    </source>
</evidence>
<dbReference type="SUPFAM" id="SSF56112">
    <property type="entry name" value="Protein kinase-like (PK-like)"/>
    <property type="match status" value="1"/>
</dbReference>
<dbReference type="SMART" id="SM00220">
    <property type="entry name" value="S_TKc"/>
    <property type="match status" value="1"/>
</dbReference>
<keyword evidence="9" id="KW-0723">Serine/threonine-protein kinase</keyword>
<name>A0A6J4PBH3_9PSEU</name>
<evidence type="ECO:0000256" key="6">
    <source>
        <dbReference type="ARBA" id="ARBA00022840"/>
    </source>
</evidence>
<dbReference type="Pfam" id="PF00069">
    <property type="entry name" value="Pkinase"/>
    <property type="match status" value="1"/>
</dbReference>
<accession>A0A6J4PBH3</accession>
<dbReference type="InterPro" id="IPR017441">
    <property type="entry name" value="Protein_kinase_ATP_BS"/>
</dbReference>
<evidence type="ECO:0000256" key="5">
    <source>
        <dbReference type="ARBA" id="ARBA00022777"/>
    </source>
</evidence>
<evidence type="ECO:0000256" key="3">
    <source>
        <dbReference type="ARBA" id="ARBA00022679"/>
    </source>
</evidence>
<dbReference type="PROSITE" id="PS50011">
    <property type="entry name" value="PROTEIN_KINASE_DOM"/>
    <property type="match status" value="1"/>
</dbReference>
<keyword evidence="4 7" id="KW-0547">Nucleotide-binding</keyword>
<dbReference type="InterPro" id="IPR050660">
    <property type="entry name" value="NEK_Ser/Thr_kinase"/>
</dbReference>
<comment type="similarity">
    <text evidence="1">Belongs to the protein kinase superfamily. NEK Ser/Thr protein kinase family. NIMA subfamily.</text>
</comment>
<keyword evidence="5 9" id="KW-0418">Kinase</keyword>
<sequence>MVDGTPDGGILIGERYLLGEVVGCGASAVVHRAEDVTSGQVVAVKLFTSSGSAGHRAQQRREIEALSSLQHPGLVRLLDGDGTGPRPFVVTEFVDGPSLAEVIHDGPLTPPEVHRLAAGLAAALAHVHEHGFVHRDVKPSNVLLDGDRPRLVDFGIARALDGTVATATGAVVGTAAYMAPEQVRGDEVTAAADVYALGLVLIEALTGRREYPGNAVESAIARLHRPPVVPDGASRPLRRTITDMTRTEPEHRPTAAAVAARLGGEPTVVVP</sequence>
<dbReference type="InterPro" id="IPR000719">
    <property type="entry name" value="Prot_kinase_dom"/>
</dbReference>
<feature type="non-terminal residue" evidence="9">
    <location>
        <position position="271"/>
    </location>
</feature>
<dbReference type="EMBL" id="CADCUS010000260">
    <property type="protein sequence ID" value="CAA9406329.1"/>
    <property type="molecule type" value="Genomic_DNA"/>
</dbReference>
<dbReference type="InterPro" id="IPR008271">
    <property type="entry name" value="Ser/Thr_kinase_AS"/>
</dbReference>
<dbReference type="PANTHER" id="PTHR43671:SF13">
    <property type="entry name" value="SERINE_THREONINE-PROTEIN KINASE NEK2"/>
    <property type="match status" value="1"/>
</dbReference>
<dbReference type="GO" id="GO:0005524">
    <property type="term" value="F:ATP binding"/>
    <property type="evidence" value="ECO:0007669"/>
    <property type="project" value="UniProtKB-UniRule"/>
</dbReference>
<gene>
    <name evidence="9" type="ORF">AVDCRST_MAG66-1772</name>
</gene>
<dbReference type="InterPro" id="IPR011009">
    <property type="entry name" value="Kinase-like_dom_sf"/>
</dbReference>
<evidence type="ECO:0000313" key="9">
    <source>
        <dbReference type="EMBL" id="CAA9406329.1"/>
    </source>
</evidence>
<organism evidence="9">
    <name type="scientific">uncultured Pseudonocardia sp</name>
    <dbReference type="NCBI Taxonomy" id="211455"/>
    <lineage>
        <taxon>Bacteria</taxon>
        <taxon>Bacillati</taxon>
        <taxon>Actinomycetota</taxon>
        <taxon>Actinomycetes</taxon>
        <taxon>Pseudonocardiales</taxon>
        <taxon>Pseudonocardiaceae</taxon>
        <taxon>Pseudonocardia</taxon>
        <taxon>environmental samples</taxon>
    </lineage>
</organism>
<feature type="binding site" evidence="7">
    <location>
        <position position="45"/>
    </location>
    <ligand>
        <name>ATP</name>
        <dbReference type="ChEBI" id="CHEBI:30616"/>
    </ligand>
</feature>
<dbReference type="PROSITE" id="PS00107">
    <property type="entry name" value="PROTEIN_KINASE_ATP"/>
    <property type="match status" value="1"/>
</dbReference>
<dbReference type="CDD" id="cd14014">
    <property type="entry name" value="STKc_PknB_like"/>
    <property type="match status" value="1"/>
</dbReference>
<dbReference type="PROSITE" id="PS00108">
    <property type="entry name" value="PROTEIN_KINASE_ST"/>
    <property type="match status" value="1"/>
</dbReference>
<dbReference type="GO" id="GO:0004674">
    <property type="term" value="F:protein serine/threonine kinase activity"/>
    <property type="evidence" value="ECO:0007669"/>
    <property type="project" value="UniProtKB-KW"/>
</dbReference>
<dbReference type="Gene3D" id="1.10.510.10">
    <property type="entry name" value="Transferase(Phosphotransferase) domain 1"/>
    <property type="match status" value="1"/>
</dbReference>
<reference evidence="9" key="1">
    <citation type="submission" date="2020-02" db="EMBL/GenBank/DDBJ databases">
        <authorList>
            <person name="Meier V. D."/>
        </authorList>
    </citation>
    <scope>NUCLEOTIDE SEQUENCE</scope>
    <source>
        <strain evidence="9">AVDCRST_MAG66</strain>
    </source>
</reference>
<evidence type="ECO:0000259" key="8">
    <source>
        <dbReference type="PROSITE" id="PS50011"/>
    </source>
</evidence>
<proteinExistence type="inferred from homology"/>
<feature type="domain" description="Protein kinase" evidence="8">
    <location>
        <begin position="16"/>
        <end position="268"/>
    </location>
</feature>
<keyword evidence="3" id="KW-0808">Transferase</keyword>
<evidence type="ECO:0000256" key="2">
    <source>
        <dbReference type="ARBA" id="ARBA00012513"/>
    </source>
</evidence>
<dbReference type="PANTHER" id="PTHR43671">
    <property type="entry name" value="SERINE/THREONINE-PROTEIN KINASE NEK"/>
    <property type="match status" value="1"/>
</dbReference>
<evidence type="ECO:0000256" key="4">
    <source>
        <dbReference type="ARBA" id="ARBA00022741"/>
    </source>
</evidence>
<evidence type="ECO:0000256" key="1">
    <source>
        <dbReference type="ARBA" id="ARBA00010886"/>
    </source>
</evidence>
<dbReference type="EC" id="2.7.11.1" evidence="2"/>